<geneLocation type="plasmid" evidence="3">
    <name>pCNB</name>
</geneLocation>
<dbReference type="InterPro" id="IPR036388">
    <property type="entry name" value="WH-like_DNA-bd_sf"/>
</dbReference>
<reference evidence="3" key="3">
    <citation type="submission" date="2006-10" db="EMBL/GenBank/DDBJ databases">
        <authorList>
            <person name="Ma Y."/>
            <person name="Liu L."/>
            <person name="Wang S."/>
            <person name="Wu J."/>
            <person name="Zhao G."/>
            <person name="Liu S."/>
        </authorList>
    </citation>
    <scope>NUCLEOTIDE SEQUENCE</scope>
    <source>
        <plasmid evidence="3">pCNB</plasmid>
    </source>
</reference>
<dbReference type="RefSeq" id="WP_012478206.1">
    <property type="nucleotide sequence ID" value="NC_010935.1"/>
</dbReference>
<reference evidence="3" key="4">
    <citation type="journal article" date="2007" name="Appl. Environ. Microbiol.">
        <title>Nucleotide sequence of plasmid pCNB1 from Comamonas strain CNB-1 reveals novel genetic organization and evolution for 4-chloronitrobenzene degradation.</title>
        <authorList>
            <person name="Ma Y.F."/>
            <person name="Wu J.F."/>
            <person name="Wang S.Y."/>
            <person name="Jiang C.Y."/>
            <person name="Zhang Y."/>
            <person name="Qi S.W."/>
            <person name="Liu L."/>
            <person name="Zhao G.P."/>
            <person name="Liu S.J."/>
        </authorList>
    </citation>
    <scope>NUCLEOTIDE SEQUENCE</scope>
    <source>
        <plasmid evidence="3">pCNB</plasmid>
    </source>
</reference>
<dbReference type="InterPro" id="IPR000835">
    <property type="entry name" value="HTH_MarR-typ"/>
</dbReference>
<dbReference type="PANTHER" id="PTHR33164:SF43">
    <property type="entry name" value="HTH-TYPE TRANSCRIPTIONAL REPRESSOR YETL"/>
    <property type="match status" value="1"/>
</dbReference>
<dbReference type="PROSITE" id="PS50995">
    <property type="entry name" value="HTH_MARR_2"/>
    <property type="match status" value="1"/>
</dbReference>
<organism evidence="3">
    <name type="scientific">Comamonas testosteroni CNB-1</name>
    <dbReference type="NCBI Taxonomy" id="543891"/>
    <lineage>
        <taxon>Bacteria</taxon>
        <taxon>Pseudomonadati</taxon>
        <taxon>Pseudomonadota</taxon>
        <taxon>Betaproteobacteria</taxon>
        <taxon>Burkholderiales</taxon>
        <taxon>Comamonadaceae</taxon>
        <taxon>Comamonas</taxon>
    </lineage>
</organism>
<dbReference type="Gene3D" id="1.10.10.10">
    <property type="entry name" value="Winged helix-like DNA-binding domain superfamily/Winged helix DNA-binding domain"/>
    <property type="match status" value="1"/>
</dbReference>
<dbReference type="InterPro" id="IPR036390">
    <property type="entry name" value="WH_DNA-bd_sf"/>
</dbReference>
<dbReference type="PATRIC" id="fig|688245.4.peg.56"/>
<dbReference type="GO" id="GO:0006950">
    <property type="term" value="P:response to stress"/>
    <property type="evidence" value="ECO:0007669"/>
    <property type="project" value="TreeGrafter"/>
</dbReference>
<reference evidence="3" key="1">
    <citation type="journal article" date="2005" name="Arch. Microbiol.">
        <title>A novel 2-aminophenol 1,6-dioxygenase involved in the degradation of p-chloronitrobenzene by Comamonas strain CNB-1: purification, properties, genetic cloning and expression in Escherichia coli.</title>
        <authorList>
            <person name="Wu J.F."/>
            <person name="Sun C.W."/>
            <person name="Jiang C.Y."/>
            <person name="Liu Z.P."/>
            <person name="Liu S.J."/>
        </authorList>
    </citation>
    <scope>NUCLEOTIDE SEQUENCE</scope>
    <source>
        <plasmid evidence="3">pCNB</plasmid>
    </source>
</reference>
<dbReference type="InterPro" id="IPR039422">
    <property type="entry name" value="MarR/SlyA-like"/>
</dbReference>
<sequence length="171" mass="18762">MTAEQPYSPIATPPLTKTNTPPAKAKPAGQPADASDLLTPEARRILDNFRLEDVASHLLRRAHFAAEEVFSREFARESLTPRQKAALVVVYQQPGLNQNALAERLFMDRNTVAEMVKRLVAAGLVRRASGKGDQRAYEFFLAPEGAMLLNRRGNAAEPRHAAGYGCRATPP</sequence>
<dbReference type="SMART" id="SM00347">
    <property type="entry name" value="HTH_MARR"/>
    <property type="match status" value="1"/>
</dbReference>
<evidence type="ECO:0000313" key="3">
    <source>
        <dbReference type="EMBL" id="ABB13575.1"/>
    </source>
</evidence>
<dbReference type="SUPFAM" id="SSF46785">
    <property type="entry name" value="Winged helix' DNA-binding domain"/>
    <property type="match status" value="1"/>
</dbReference>
<accession>Q38M43</accession>
<keyword evidence="3" id="KW-0614">Plasmid</keyword>
<proteinExistence type="predicted"/>
<dbReference type="GO" id="GO:0003700">
    <property type="term" value="F:DNA-binding transcription factor activity"/>
    <property type="evidence" value="ECO:0007669"/>
    <property type="project" value="InterPro"/>
</dbReference>
<dbReference type="EMBL" id="EF079106">
    <property type="protein sequence ID" value="ABB13575.1"/>
    <property type="molecule type" value="Genomic_DNA"/>
</dbReference>
<name>Q38M43_COMTE</name>
<reference evidence="3" key="2">
    <citation type="journal article" date="2006" name="Appl. Environ. Microbiol.">
        <title>Novel partial reductive pathway for 4-chloronitrobenzene and nitrobenzene degradation in Comamonas sp. strain CNB-1.</title>
        <authorList>
            <person name="Wu J.F."/>
            <person name="Jiang C.Y."/>
            <person name="Wang B.J."/>
            <person name="Ma Y.F."/>
            <person name="Liu Z.P."/>
            <person name="Liu S.J."/>
        </authorList>
    </citation>
    <scope>NUCLEOTIDE SEQUENCE</scope>
    <source>
        <plasmid evidence="3">pCNB</plasmid>
    </source>
</reference>
<evidence type="ECO:0000259" key="2">
    <source>
        <dbReference type="PROSITE" id="PS50995"/>
    </source>
</evidence>
<protein>
    <submittedName>
        <fullName evidence="3">Putative aminophenol repressor</fullName>
    </submittedName>
</protein>
<feature type="region of interest" description="Disordered" evidence="1">
    <location>
        <begin position="1"/>
        <end position="37"/>
    </location>
</feature>
<dbReference type="PANTHER" id="PTHR33164">
    <property type="entry name" value="TRANSCRIPTIONAL REGULATOR, MARR FAMILY"/>
    <property type="match status" value="1"/>
</dbReference>
<feature type="compositionally biased region" description="Low complexity" evidence="1">
    <location>
        <begin position="21"/>
        <end position="34"/>
    </location>
</feature>
<dbReference type="Pfam" id="PF12802">
    <property type="entry name" value="MarR_2"/>
    <property type="match status" value="1"/>
</dbReference>
<dbReference type="AlphaFoldDB" id="Q38M43"/>
<evidence type="ECO:0000256" key="1">
    <source>
        <dbReference type="SAM" id="MobiDB-lite"/>
    </source>
</evidence>
<feature type="domain" description="HTH marR-type" evidence="2">
    <location>
        <begin position="52"/>
        <end position="171"/>
    </location>
</feature>